<name>A0A1I7M4K3_9BURK</name>
<proteinExistence type="predicted"/>
<dbReference type="EMBL" id="FPBO01000055">
    <property type="protein sequence ID" value="SFV16823.1"/>
    <property type="molecule type" value="Genomic_DNA"/>
</dbReference>
<organism evidence="1 2">
    <name type="scientific">Pseudoduganella namucuonensis</name>
    <dbReference type="NCBI Taxonomy" id="1035707"/>
    <lineage>
        <taxon>Bacteria</taxon>
        <taxon>Pseudomonadati</taxon>
        <taxon>Pseudomonadota</taxon>
        <taxon>Betaproteobacteria</taxon>
        <taxon>Burkholderiales</taxon>
        <taxon>Oxalobacteraceae</taxon>
        <taxon>Telluria group</taxon>
        <taxon>Pseudoduganella</taxon>
    </lineage>
</organism>
<dbReference type="AlphaFoldDB" id="A0A1I7M4K3"/>
<protein>
    <submittedName>
        <fullName evidence="1">Uncharacterized protein</fullName>
    </submittedName>
</protein>
<dbReference type="RefSeq" id="WP_177307738.1">
    <property type="nucleotide sequence ID" value="NZ_FPBO01000055.1"/>
</dbReference>
<gene>
    <name evidence="1" type="ORF">SAMN05216552_105537</name>
</gene>
<evidence type="ECO:0000313" key="2">
    <source>
        <dbReference type="Proteomes" id="UP000199391"/>
    </source>
</evidence>
<sequence>MNWREFTALTEAMAADRAAGNAAAINRALGKRALRHTAACWLHFASTCSGSPPSLAAIPRATAPSPWLPPTP</sequence>
<accession>A0A1I7M4K3</accession>
<keyword evidence="2" id="KW-1185">Reference proteome</keyword>
<dbReference type="STRING" id="1035707.SAMN05216552_105537"/>
<dbReference type="Proteomes" id="UP000199391">
    <property type="component" value="Unassembled WGS sequence"/>
</dbReference>
<evidence type="ECO:0000313" key="1">
    <source>
        <dbReference type="EMBL" id="SFV16823.1"/>
    </source>
</evidence>
<reference evidence="2" key="1">
    <citation type="submission" date="2016-10" db="EMBL/GenBank/DDBJ databases">
        <authorList>
            <person name="Varghese N."/>
            <person name="Submissions S."/>
        </authorList>
    </citation>
    <scope>NUCLEOTIDE SEQUENCE [LARGE SCALE GENOMIC DNA]</scope>
    <source>
        <strain evidence="2">CGMCC 1.11014</strain>
    </source>
</reference>